<feature type="domain" description="BHLH" evidence="7">
    <location>
        <begin position="47"/>
        <end position="90"/>
    </location>
</feature>
<evidence type="ECO:0000256" key="4">
    <source>
        <dbReference type="ARBA" id="ARBA00023242"/>
    </source>
</evidence>
<reference evidence="8 9" key="1">
    <citation type="submission" date="2019-04" db="EMBL/GenBank/DDBJ databases">
        <title>An improved genome assembly and genetic linkage map for asparagus bean, Vigna unguiculata ssp. sesquipedialis.</title>
        <authorList>
            <person name="Xia Q."/>
            <person name="Zhang R."/>
            <person name="Dong Y."/>
        </authorList>
    </citation>
    <scope>NUCLEOTIDE SEQUENCE [LARGE SCALE GENOMIC DNA]</scope>
    <source>
        <tissue evidence="8">Leaf</tissue>
    </source>
</reference>
<feature type="domain" description="BHLH" evidence="7">
    <location>
        <begin position="421"/>
        <end position="458"/>
    </location>
</feature>
<dbReference type="InterPro" id="IPR011598">
    <property type="entry name" value="bHLH_dom"/>
</dbReference>
<feature type="domain" description="BHLH" evidence="7">
    <location>
        <begin position="240"/>
        <end position="277"/>
    </location>
</feature>
<sequence>MEYEDEDWLCVTMEEFSLATENGSSKQGMGRKRNYDDETREFKSKNLETERRRREKLSSRLLMLRAIMNKATIIEDAITYIEKLQDKVQSLSQELHQIEATSEETAETKIDEIDAAQDMKDLGIQEEVRVAQIDGNKLWVKIIIEKRKGRFRKLMEALNNFSIELIDTNLTTTKGAFLITSCIQIKTHPPPPQMEYEDEDWLCVTMEEFSLATENGSSKQGMGRKRNYDDETREFKSKNLETERRRREKLSSRLLMLPTIIEDAITYIEKLQDKVQSLSQELHQIEATSEETAETKIDEIDAAQDMKDLGIQEEVRVAQIDGNKLWVKIIIEKRKGRFRKLMEALNNFSIELIDTNLTTTKGAFLITSCIQDRDDLTSQKMEHEDEDWLCITMEENDCSRQKMSRKKNYDDNTKEFKSKNLEVERRRREKLSRRLLMLRTIIVDAITYIEKLQDEVQNLSQQLHQMEATSEETTETKIDEIEAVEYMKNWGIQEDITVAQIDKNKFWVKIIIEKKRGGFSKLMETLNYFGIELMDTNLTTTKGAFLITSCMQGKNGERLEINQIKDLLQDIINDM</sequence>
<feature type="coiled-coil region" evidence="5">
    <location>
        <begin position="74"/>
        <end position="108"/>
    </location>
</feature>
<feature type="coiled-coil region" evidence="5">
    <location>
        <begin position="414"/>
        <end position="476"/>
    </location>
</feature>
<evidence type="ECO:0000313" key="8">
    <source>
        <dbReference type="EMBL" id="QCD76655.1"/>
    </source>
</evidence>
<feature type="coiled-coil region" evidence="5">
    <location>
        <begin position="261"/>
        <end position="295"/>
    </location>
</feature>
<dbReference type="Gene3D" id="4.10.280.10">
    <property type="entry name" value="Helix-loop-helix DNA-binding domain"/>
    <property type="match status" value="1"/>
</dbReference>
<dbReference type="EMBL" id="CP039345">
    <property type="protein sequence ID" value="QCD76655.1"/>
    <property type="molecule type" value="Genomic_DNA"/>
</dbReference>
<dbReference type="AlphaFoldDB" id="A0A4D6KIW4"/>
<dbReference type="Proteomes" id="UP000501690">
    <property type="component" value="Linkage Group LG1"/>
</dbReference>
<feature type="compositionally biased region" description="Basic and acidic residues" evidence="6">
    <location>
        <begin position="226"/>
        <end position="240"/>
    </location>
</feature>
<dbReference type="GO" id="GO:0046983">
    <property type="term" value="F:protein dimerization activity"/>
    <property type="evidence" value="ECO:0007669"/>
    <property type="project" value="InterPro"/>
</dbReference>
<dbReference type="InterPro" id="IPR051358">
    <property type="entry name" value="TF_AMS/ICE1/BHLH6-like"/>
</dbReference>
<accession>A0A4D6KIW4</accession>
<feature type="region of interest" description="Disordered" evidence="6">
    <location>
        <begin position="213"/>
        <end position="240"/>
    </location>
</feature>
<keyword evidence="3" id="KW-0804">Transcription</keyword>
<evidence type="ECO:0000256" key="1">
    <source>
        <dbReference type="ARBA" id="ARBA00004123"/>
    </source>
</evidence>
<dbReference type="SMART" id="SM00353">
    <property type="entry name" value="HLH"/>
    <property type="match status" value="3"/>
</dbReference>
<evidence type="ECO:0000259" key="7">
    <source>
        <dbReference type="SMART" id="SM00353"/>
    </source>
</evidence>
<dbReference type="GO" id="GO:0003700">
    <property type="term" value="F:DNA-binding transcription factor activity"/>
    <property type="evidence" value="ECO:0007669"/>
    <property type="project" value="TreeGrafter"/>
</dbReference>
<dbReference type="PANTHER" id="PTHR31945">
    <property type="entry name" value="TRANSCRIPTION FACTOR SCREAM2-RELATED"/>
    <property type="match status" value="1"/>
</dbReference>
<keyword evidence="2" id="KW-0805">Transcription regulation</keyword>
<dbReference type="PANTHER" id="PTHR31945:SF20">
    <property type="entry name" value="TRANSCRIPTION FACTOR DYT1"/>
    <property type="match status" value="1"/>
</dbReference>
<dbReference type="GO" id="GO:0005634">
    <property type="term" value="C:nucleus"/>
    <property type="evidence" value="ECO:0007669"/>
    <property type="project" value="UniProtKB-SubCell"/>
</dbReference>
<evidence type="ECO:0000256" key="3">
    <source>
        <dbReference type="ARBA" id="ARBA00023163"/>
    </source>
</evidence>
<evidence type="ECO:0000313" key="9">
    <source>
        <dbReference type="Proteomes" id="UP000501690"/>
    </source>
</evidence>
<evidence type="ECO:0000256" key="5">
    <source>
        <dbReference type="SAM" id="Coils"/>
    </source>
</evidence>
<proteinExistence type="predicted"/>
<keyword evidence="5" id="KW-0175">Coiled coil</keyword>
<protein>
    <submittedName>
        <fullName evidence="8">Transcription factor MYC2</fullName>
    </submittedName>
</protein>
<dbReference type="GO" id="GO:0043565">
    <property type="term" value="F:sequence-specific DNA binding"/>
    <property type="evidence" value="ECO:0007669"/>
    <property type="project" value="TreeGrafter"/>
</dbReference>
<organism evidence="8 9">
    <name type="scientific">Vigna unguiculata</name>
    <name type="common">Cowpea</name>
    <dbReference type="NCBI Taxonomy" id="3917"/>
    <lineage>
        <taxon>Eukaryota</taxon>
        <taxon>Viridiplantae</taxon>
        <taxon>Streptophyta</taxon>
        <taxon>Embryophyta</taxon>
        <taxon>Tracheophyta</taxon>
        <taxon>Spermatophyta</taxon>
        <taxon>Magnoliopsida</taxon>
        <taxon>eudicotyledons</taxon>
        <taxon>Gunneridae</taxon>
        <taxon>Pentapetalae</taxon>
        <taxon>rosids</taxon>
        <taxon>fabids</taxon>
        <taxon>Fabales</taxon>
        <taxon>Fabaceae</taxon>
        <taxon>Papilionoideae</taxon>
        <taxon>50 kb inversion clade</taxon>
        <taxon>NPAAA clade</taxon>
        <taxon>indigoferoid/millettioid clade</taxon>
        <taxon>Phaseoleae</taxon>
        <taxon>Vigna</taxon>
    </lineage>
</organism>
<evidence type="ECO:0000256" key="2">
    <source>
        <dbReference type="ARBA" id="ARBA00023015"/>
    </source>
</evidence>
<dbReference type="InterPro" id="IPR036638">
    <property type="entry name" value="HLH_DNA-bd_sf"/>
</dbReference>
<keyword evidence="4" id="KW-0539">Nucleus</keyword>
<keyword evidence="9" id="KW-1185">Reference proteome</keyword>
<gene>
    <name evidence="8" type="ORF">DEO72_LG1g276</name>
</gene>
<evidence type="ECO:0000256" key="6">
    <source>
        <dbReference type="SAM" id="MobiDB-lite"/>
    </source>
</evidence>
<name>A0A4D6KIW4_VIGUN</name>
<dbReference type="SUPFAM" id="SSF47459">
    <property type="entry name" value="HLH, helix-loop-helix DNA-binding domain"/>
    <property type="match status" value="3"/>
</dbReference>
<comment type="subcellular location">
    <subcellularLocation>
        <location evidence="1">Nucleus</location>
    </subcellularLocation>
</comment>